<dbReference type="GO" id="GO:0016787">
    <property type="term" value="F:hydrolase activity"/>
    <property type="evidence" value="ECO:0007669"/>
    <property type="project" value="UniProtKB-KW"/>
</dbReference>
<reference evidence="2 3" key="1">
    <citation type="submission" date="2020-04" db="EMBL/GenBank/DDBJ databases">
        <title>Genome sequence for Sphingorhabdus sp. strain M1.</title>
        <authorList>
            <person name="Park S.-J."/>
        </authorList>
    </citation>
    <scope>NUCLEOTIDE SEQUENCE [LARGE SCALE GENOMIC DNA]</scope>
    <source>
        <strain evidence="2 3">JK6</strain>
    </source>
</reference>
<evidence type="ECO:0000313" key="3">
    <source>
        <dbReference type="Proteomes" id="UP000501600"/>
    </source>
</evidence>
<dbReference type="Gene3D" id="3.40.50.1820">
    <property type="entry name" value="alpha/beta hydrolase"/>
    <property type="match status" value="1"/>
</dbReference>
<feature type="domain" description="AB hydrolase-1" evidence="1">
    <location>
        <begin position="37"/>
        <end position="284"/>
    </location>
</feature>
<dbReference type="SUPFAM" id="SSF53474">
    <property type="entry name" value="alpha/beta-Hydrolases"/>
    <property type="match status" value="1"/>
</dbReference>
<accession>A0A6H2DK54</accession>
<dbReference type="EMBL" id="CP051217">
    <property type="protein sequence ID" value="QJB68770.1"/>
    <property type="molecule type" value="Genomic_DNA"/>
</dbReference>
<gene>
    <name evidence="2" type="ORF">HF685_05320</name>
</gene>
<proteinExistence type="predicted"/>
<dbReference type="InterPro" id="IPR000073">
    <property type="entry name" value="AB_hydrolase_1"/>
</dbReference>
<keyword evidence="3" id="KW-1185">Reference proteome</keyword>
<dbReference type="Proteomes" id="UP000501600">
    <property type="component" value="Chromosome"/>
</dbReference>
<dbReference type="KEGG" id="phao:HF685_05320"/>
<name>A0A6H2DK54_9SPHN</name>
<dbReference type="RefSeq" id="WP_168818612.1">
    <property type="nucleotide sequence ID" value="NZ_CP051217.1"/>
</dbReference>
<organism evidence="2 3">
    <name type="scientific">Parasphingorhabdus halotolerans</name>
    <dbReference type="NCBI Taxonomy" id="2725558"/>
    <lineage>
        <taxon>Bacteria</taxon>
        <taxon>Pseudomonadati</taxon>
        <taxon>Pseudomonadota</taxon>
        <taxon>Alphaproteobacteria</taxon>
        <taxon>Sphingomonadales</taxon>
        <taxon>Sphingomonadaceae</taxon>
        <taxon>Parasphingorhabdus</taxon>
    </lineage>
</organism>
<protein>
    <submittedName>
        <fullName evidence="2">Alpha/beta hydrolase</fullName>
    </submittedName>
</protein>
<evidence type="ECO:0000259" key="1">
    <source>
        <dbReference type="Pfam" id="PF12697"/>
    </source>
</evidence>
<sequence>MRVSALSAGVQAIEGSSWQLTANLYQPEDKQSGTVLFCLPGGSATRDYFDLGTVDEFDFSFVSRMTQLGHTLIVMDHPGIATNPLPTNHPFLTPRQSASYLASACQLLLDDGRLRDKKAVGLGHSMGGMILVLMQARSNLFSQVALLGSSARGLDWGLDDHEKTYIGMPDAVEIDLEELVLRKFKAPFPMVASGPSGKSITFGGHNAELTQRLRDVSTNLFAAGGMMSMIRGSFAPEAAAIDVPMFFAFGDHDIGAPPDEVPIDFTGSPRVETHVLEDTGHNNFAFPSIADLCIKLDQWVGS</sequence>
<keyword evidence="2" id="KW-0378">Hydrolase</keyword>
<evidence type="ECO:0000313" key="2">
    <source>
        <dbReference type="EMBL" id="QJB68770.1"/>
    </source>
</evidence>
<dbReference type="Pfam" id="PF12697">
    <property type="entry name" value="Abhydrolase_6"/>
    <property type="match status" value="1"/>
</dbReference>
<dbReference type="AlphaFoldDB" id="A0A6H2DK54"/>
<dbReference type="InterPro" id="IPR029058">
    <property type="entry name" value="AB_hydrolase_fold"/>
</dbReference>